<protein>
    <submittedName>
        <fullName evidence="8">Hydrogenase iron-sulfur subunit</fullName>
    </submittedName>
</protein>
<keyword evidence="3" id="KW-0560">Oxidoreductase</keyword>
<evidence type="ECO:0000256" key="4">
    <source>
        <dbReference type="ARBA" id="ARBA00023004"/>
    </source>
</evidence>
<dbReference type="InterPro" id="IPR017900">
    <property type="entry name" value="4Fe4S_Fe_S_CS"/>
</dbReference>
<dbReference type="GO" id="GO:0051539">
    <property type="term" value="F:4 iron, 4 sulfur cluster binding"/>
    <property type="evidence" value="ECO:0007669"/>
    <property type="project" value="UniProtKB-KW"/>
</dbReference>
<dbReference type="PANTHER" id="PTHR43687">
    <property type="entry name" value="ADENYLYLSULFATE REDUCTASE, BETA SUBUNIT"/>
    <property type="match status" value="1"/>
</dbReference>
<evidence type="ECO:0000256" key="5">
    <source>
        <dbReference type="ARBA" id="ARBA00023014"/>
    </source>
</evidence>
<dbReference type="PROSITE" id="PS00198">
    <property type="entry name" value="4FE4S_FER_1"/>
    <property type="match status" value="2"/>
</dbReference>
<feature type="region of interest" description="Disordered" evidence="6">
    <location>
        <begin position="174"/>
        <end position="194"/>
    </location>
</feature>
<keyword evidence="1" id="KW-0004">4Fe-4S</keyword>
<dbReference type="GO" id="GO:0046872">
    <property type="term" value="F:metal ion binding"/>
    <property type="evidence" value="ECO:0007669"/>
    <property type="project" value="UniProtKB-KW"/>
</dbReference>
<proteinExistence type="predicted"/>
<feature type="domain" description="4Fe-4S ferredoxin-type" evidence="7">
    <location>
        <begin position="511"/>
        <end position="531"/>
    </location>
</feature>
<feature type="domain" description="4Fe-4S ferredoxin-type" evidence="7">
    <location>
        <begin position="474"/>
        <end position="503"/>
    </location>
</feature>
<comment type="caution">
    <text evidence="8">The sequence shown here is derived from an EMBL/GenBank/DDBJ whole genome shotgun (WGS) entry which is preliminary data.</text>
</comment>
<evidence type="ECO:0000256" key="1">
    <source>
        <dbReference type="ARBA" id="ARBA00022485"/>
    </source>
</evidence>
<keyword evidence="2" id="KW-0479">Metal-binding</keyword>
<dbReference type="InterPro" id="IPR003813">
    <property type="entry name" value="MvhD/FlpD"/>
</dbReference>
<organism evidence="8">
    <name type="scientific">Desulfobacca acetoxidans</name>
    <dbReference type="NCBI Taxonomy" id="60893"/>
    <lineage>
        <taxon>Bacteria</taxon>
        <taxon>Pseudomonadati</taxon>
        <taxon>Thermodesulfobacteriota</taxon>
        <taxon>Desulfobaccia</taxon>
        <taxon>Desulfobaccales</taxon>
        <taxon>Desulfobaccaceae</taxon>
        <taxon>Desulfobacca</taxon>
    </lineage>
</organism>
<evidence type="ECO:0000256" key="2">
    <source>
        <dbReference type="ARBA" id="ARBA00022723"/>
    </source>
</evidence>
<evidence type="ECO:0000313" key="8">
    <source>
        <dbReference type="EMBL" id="HGB15580.1"/>
    </source>
</evidence>
<dbReference type="Pfam" id="PF02662">
    <property type="entry name" value="FlpD"/>
    <property type="match status" value="1"/>
</dbReference>
<dbReference type="InterPro" id="IPR050572">
    <property type="entry name" value="Fe-S_Ferredoxin"/>
</dbReference>
<dbReference type="PANTHER" id="PTHR43687:SF1">
    <property type="entry name" value="FERREDOXIN III"/>
    <property type="match status" value="1"/>
</dbReference>
<dbReference type="Gene3D" id="3.30.70.20">
    <property type="match status" value="1"/>
</dbReference>
<evidence type="ECO:0000259" key="7">
    <source>
        <dbReference type="PROSITE" id="PS51379"/>
    </source>
</evidence>
<keyword evidence="5" id="KW-0411">Iron-sulfur</keyword>
<dbReference type="PROSITE" id="PS51379">
    <property type="entry name" value="4FE4S_FER_2"/>
    <property type="match status" value="2"/>
</dbReference>
<name>A0A7C3SK33_9BACT</name>
<dbReference type="InterPro" id="IPR017896">
    <property type="entry name" value="4Fe4S_Fe-S-bd"/>
</dbReference>
<dbReference type="EMBL" id="DTHB01000056">
    <property type="protein sequence ID" value="HGB15580.1"/>
    <property type="molecule type" value="Genomic_DNA"/>
</dbReference>
<dbReference type="AlphaFoldDB" id="A0A7C3SK33"/>
<dbReference type="GO" id="GO:0016491">
    <property type="term" value="F:oxidoreductase activity"/>
    <property type="evidence" value="ECO:0007669"/>
    <property type="project" value="UniProtKB-KW"/>
</dbReference>
<gene>
    <name evidence="8" type="ORF">ENV62_10150</name>
</gene>
<evidence type="ECO:0000256" key="6">
    <source>
        <dbReference type="SAM" id="MobiDB-lite"/>
    </source>
</evidence>
<keyword evidence="4" id="KW-0408">Iron</keyword>
<sequence length="683" mass="74686">MSILRPLEIIISHGVELAAAGLDPHEFALAVAAFPKCRILLLDPALPEAEQERRLRSFLDKAQERPVVLASTDPERRGATTLRILRENFRYNPEQLAIVDLQAALEQGDKKNRRLKALELVRLAAARVTRAFPLRTEDLPVSTQVLVWGDSFAALKAAQELAASDYRVILASPRPRLTPLDPEGPHRKEPAATGLSSLVQEVQSTPGLRLLTEAGLLEVAGVAGNFTVRLKQPREILEDTVGAIILAPELELRSEPELFGLPSHPRIIPQTDFEDLLETGEKQPVGEGGTVVFLAGFGPWSGPPALRRVLAAASAQLSRAGLQVYLLLGQAWVAAPGLEASLEASQEAGLVVFKLPELPEVSVSEKQVWLSFTEPVLRRPLRLAADLVVYEEQYRAAQENEHIAQIMEIPLAPGGFLQGENVHQLPVATLRSGVYAVGPGRGVMGLDQTLMDVNAAVAEVQKLLRRGAAAVMYGRAVVDRGRCVLCLTCYRACPHRAISYDNRAIIWEIACQGCGICASECPQEAIQIRNYTDEQITALFESFDPQLSPRIVAFLCQNSAWEAYQGALKLKHADLPVGFTAIKMPCAGKIDADYLLKAVLYGARGVMVLACHPDNCKSRHGNEYASWRVEQVQALLAETGLDPGRLLFKTLAANAPQDFLEAVAEMQTRIRTHGYPKHRLLSP</sequence>
<reference evidence="8" key="1">
    <citation type="journal article" date="2020" name="mSystems">
        <title>Genome- and Community-Level Interaction Insights into Carbon Utilization and Element Cycling Functions of Hydrothermarchaeota in Hydrothermal Sediment.</title>
        <authorList>
            <person name="Zhou Z."/>
            <person name="Liu Y."/>
            <person name="Xu W."/>
            <person name="Pan J."/>
            <person name="Luo Z.H."/>
            <person name="Li M."/>
        </authorList>
    </citation>
    <scope>NUCLEOTIDE SEQUENCE [LARGE SCALE GENOMIC DNA]</scope>
    <source>
        <strain evidence="8">SpSt-776</strain>
    </source>
</reference>
<accession>A0A7C3SK33</accession>
<dbReference type="SUPFAM" id="SSF54862">
    <property type="entry name" value="4Fe-4S ferredoxins"/>
    <property type="match status" value="1"/>
</dbReference>
<dbReference type="Pfam" id="PF13187">
    <property type="entry name" value="Fer4_9"/>
    <property type="match status" value="1"/>
</dbReference>
<evidence type="ECO:0000256" key="3">
    <source>
        <dbReference type="ARBA" id="ARBA00023002"/>
    </source>
</evidence>